<keyword evidence="1" id="KW-0472">Membrane</keyword>
<dbReference type="GO" id="GO:0004222">
    <property type="term" value="F:metalloendopeptidase activity"/>
    <property type="evidence" value="ECO:0007669"/>
    <property type="project" value="InterPro"/>
</dbReference>
<dbReference type="InterPro" id="IPR001193">
    <property type="entry name" value="MBTPS2"/>
</dbReference>
<proteinExistence type="predicted"/>
<evidence type="ECO:0000313" key="3">
    <source>
        <dbReference type="Proteomes" id="UP000253782"/>
    </source>
</evidence>
<dbReference type="PANTHER" id="PTHR13325:SF3">
    <property type="entry name" value="MEMBRANE-BOUND TRANSCRIPTION FACTOR SITE-2 PROTEASE"/>
    <property type="match status" value="1"/>
</dbReference>
<feature type="transmembrane region" description="Helical" evidence="1">
    <location>
        <begin position="196"/>
        <end position="216"/>
    </location>
</feature>
<keyword evidence="1" id="KW-0812">Transmembrane</keyword>
<dbReference type="RefSeq" id="WP_114843498.1">
    <property type="nucleotide sequence ID" value="NZ_JBHSPE010000001.1"/>
</dbReference>
<keyword evidence="3" id="KW-1185">Reference proteome</keyword>
<feature type="transmembrane region" description="Helical" evidence="1">
    <location>
        <begin position="151"/>
        <end position="175"/>
    </location>
</feature>
<feature type="transmembrane region" description="Helical" evidence="1">
    <location>
        <begin position="228"/>
        <end position="250"/>
    </location>
</feature>
<accession>A0A369UTR3</accession>
<dbReference type="SUPFAM" id="SSF111369">
    <property type="entry name" value="HlyD-like secretion proteins"/>
    <property type="match status" value="1"/>
</dbReference>
<feature type="transmembrane region" description="Helical" evidence="1">
    <location>
        <begin position="257"/>
        <end position="278"/>
    </location>
</feature>
<dbReference type="OrthoDB" id="9759690at2"/>
<reference evidence="2 3" key="1">
    <citation type="submission" date="2018-07" db="EMBL/GenBank/DDBJ databases">
        <title>Dyella tabacisoli L4-6T, whole genome shotgun sequence.</title>
        <authorList>
            <person name="Zhou X.-K."/>
            <person name="Li W.-J."/>
            <person name="Duan Y.-Q."/>
        </authorList>
    </citation>
    <scope>NUCLEOTIDE SEQUENCE [LARGE SCALE GENOMIC DNA]</scope>
    <source>
        <strain evidence="2 3">L4-6</strain>
    </source>
</reference>
<organism evidence="2 3">
    <name type="scientific">Dyella tabacisoli</name>
    <dbReference type="NCBI Taxonomy" id="2282381"/>
    <lineage>
        <taxon>Bacteria</taxon>
        <taxon>Pseudomonadati</taxon>
        <taxon>Pseudomonadota</taxon>
        <taxon>Gammaproteobacteria</taxon>
        <taxon>Lysobacterales</taxon>
        <taxon>Rhodanobacteraceae</taxon>
        <taxon>Dyella</taxon>
    </lineage>
</organism>
<dbReference type="Proteomes" id="UP000253782">
    <property type="component" value="Unassembled WGS sequence"/>
</dbReference>
<feature type="transmembrane region" description="Helical" evidence="1">
    <location>
        <begin position="284"/>
        <end position="303"/>
    </location>
</feature>
<feature type="transmembrane region" description="Helical" evidence="1">
    <location>
        <begin position="361"/>
        <end position="381"/>
    </location>
</feature>
<feature type="transmembrane region" description="Helical" evidence="1">
    <location>
        <begin position="427"/>
        <end position="449"/>
    </location>
</feature>
<feature type="transmembrane region" description="Helical" evidence="1">
    <location>
        <begin position="387"/>
        <end position="407"/>
    </location>
</feature>
<evidence type="ECO:0000256" key="1">
    <source>
        <dbReference type="SAM" id="Phobius"/>
    </source>
</evidence>
<gene>
    <name evidence="2" type="ORF">DVJ77_00355</name>
</gene>
<dbReference type="GO" id="GO:0031293">
    <property type="term" value="P:membrane protein intracellular domain proteolysis"/>
    <property type="evidence" value="ECO:0007669"/>
    <property type="project" value="TreeGrafter"/>
</dbReference>
<evidence type="ECO:0000313" key="2">
    <source>
        <dbReference type="EMBL" id="RDD83108.1"/>
    </source>
</evidence>
<dbReference type="Gene3D" id="1.10.287.470">
    <property type="entry name" value="Helix hairpin bin"/>
    <property type="match status" value="1"/>
</dbReference>
<name>A0A369UTR3_9GAMM</name>
<protein>
    <submittedName>
        <fullName evidence="2">Peptidase M50</fullName>
    </submittedName>
</protein>
<dbReference type="Gene3D" id="2.40.50.100">
    <property type="match status" value="1"/>
</dbReference>
<sequence>MARNPFSPSWHSVALLRPRLMPYALVQRVVFRGKPWYVVQDQSGGRVYRLSAAAYAFIAGMDGQHTVQALWERANGSEVRDACTQPEVVDLLVQLHAADLLQTDVAPDSALALDRHRRKRTETLKQWLMNPMSLKLPLLNPDRFLTRLSPYVSWCFGPVGALLWLVVMLPALFLAAQHWSELTHNLSDRVLSSSNLLVMLAVYPVVKLLHELGHGFAVKRWGGAVRELGLMFLIFAPVPYVEASSSSAFASKYQRAAVAATGMLVELFLSALALQVWLLAEPGVLRAVAFNVMIIGGVSTLMVNGNPLLRYDGYYILSDLIEMPNLAQRGQAWWTYLMDRYAFGATDAVAPDETPAERRWLVLYTPLAWCYRTFVTVSVIFLVAGKFFIAGVLMACWSAFSLIATPLRKGWKHLASSPVLQRCRTRAMRRTAVALLCTLVLLLLVPLPLRTRAEGVVWLPDHAMLHNGESGFFARWMVEPGSEVKRGQPLYLLDNPTLRAELAVDRAKAEEAQARYDAEHFSDPVKAAVSGRQLDEAREVLHQAEVRIERLAGYAQTDGRLIVATAQDMPGHYYKKGELLGYVLQDHELLVRVVVQQDDIDLVHQRLSGVSLRLADSLAQTHTSRVVREFPSGVDELPTAALGLNGGGTIPTSPNDANGLKALQRIFIVDLSLPTDAAPAFGERVHIRFEHGSEPLARQALRRLRQVFLSHFNV</sequence>
<dbReference type="EMBL" id="QQAH01000001">
    <property type="protein sequence ID" value="RDD83108.1"/>
    <property type="molecule type" value="Genomic_DNA"/>
</dbReference>
<keyword evidence="1" id="KW-1133">Transmembrane helix</keyword>
<dbReference type="GO" id="GO:0005737">
    <property type="term" value="C:cytoplasm"/>
    <property type="evidence" value="ECO:0007669"/>
    <property type="project" value="TreeGrafter"/>
</dbReference>
<comment type="caution">
    <text evidence="2">The sequence shown here is derived from an EMBL/GenBank/DDBJ whole genome shotgun (WGS) entry which is preliminary data.</text>
</comment>
<dbReference type="GO" id="GO:0016020">
    <property type="term" value="C:membrane"/>
    <property type="evidence" value="ECO:0007669"/>
    <property type="project" value="InterPro"/>
</dbReference>
<dbReference type="PANTHER" id="PTHR13325">
    <property type="entry name" value="PROTEASE M50 MEMBRANE-BOUND TRANSCRIPTION FACTOR SITE 2 PROTEASE"/>
    <property type="match status" value="1"/>
</dbReference>
<dbReference type="AlphaFoldDB" id="A0A369UTR3"/>